<dbReference type="PROSITE" id="PS50102">
    <property type="entry name" value="RRM"/>
    <property type="match status" value="2"/>
</dbReference>
<dbReference type="SMART" id="SM00360">
    <property type="entry name" value="RRM"/>
    <property type="match status" value="2"/>
</dbReference>
<evidence type="ECO:0000256" key="1">
    <source>
        <dbReference type="ARBA" id="ARBA00022884"/>
    </source>
</evidence>
<reference evidence="5" key="1">
    <citation type="submission" date="2021-02" db="EMBL/GenBank/DDBJ databases">
        <title>First Annotated Genome of the Yellow-green Alga Tribonema minus.</title>
        <authorList>
            <person name="Mahan K.M."/>
        </authorList>
    </citation>
    <scope>NUCLEOTIDE SEQUENCE</scope>
    <source>
        <strain evidence="5">UTEX B ZZ1240</strain>
    </source>
</reference>
<evidence type="ECO:0000313" key="5">
    <source>
        <dbReference type="EMBL" id="KAG5190395.1"/>
    </source>
</evidence>
<dbReference type="PANTHER" id="PTHR10352">
    <property type="entry name" value="EUKARYOTIC TRANSLATION INITIATION FACTOR 3 SUBUNIT G"/>
    <property type="match status" value="1"/>
</dbReference>
<dbReference type="OrthoDB" id="439639at2759"/>
<dbReference type="SUPFAM" id="SSF54928">
    <property type="entry name" value="RNA-binding domain, RBD"/>
    <property type="match status" value="1"/>
</dbReference>
<dbReference type="AlphaFoldDB" id="A0A835ZB66"/>
<name>A0A835ZB66_9STRA</name>
<dbReference type="EMBL" id="JAFCMP010000035">
    <property type="protein sequence ID" value="KAG5190395.1"/>
    <property type="molecule type" value="Genomic_DNA"/>
</dbReference>
<dbReference type="InterPro" id="IPR012677">
    <property type="entry name" value="Nucleotide-bd_a/b_plait_sf"/>
</dbReference>
<dbReference type="Pfam" id="PF00076">
    <property type="entry name" value="RRM_1"/>
    <property type="match status" value="2"/>
</dbReference>
<gene>
    <name evidence="5" type="ORF">JKP88DRAFT_347588</name>
</gene>
<evidence type="ECO:0000259" key="4">
    <source>
        <dbReference type="PROSITE" id="PS50102"/>
    </source>
</evidence>
<dbReference type="CDD" id="cd12320">
    <property type="entry name" value="RRM6_RBM19_RRM5_MRD1"/>
    <property type="match status" value="1"/>
</dbReference>
<feature type="domain" description="RRM" evidence="4">
    <location>
        <begin position="210"/>
        <end position="287"/>
    </location>
</feature>
<sequence length="333" mass="34995">MHVVLALHGSKSVALVEFGTAVDARRAFKRLAYTRYQHVPLYLEWAPLGIFKEGAPKSKQALPTGEHAVGAIAGVSADGSAAATDAAAADEDQDANASTANTVYVKNLAWATTEDGLRRCFEAIGAIRAVAIPRKKPPAGSAAAKDAPPGGLSMGFGFVEFAAAASAKTAVATLQGTILDGHALELKHSTKRLAPVPKQIGVGVGGKKRSKLIARNVAFQATARELRELFGAYGQLQRVRMPKKFDGSHRGFAFIDFATAQEASNAFQALASTHLYGRHLVLEWAEEDSEGGDVSALREKAAKDVRGALAAKAGKRRKLDEDGGFGDGGGDFD</sequence>
<dbReference type="Gene3D" id="3.30.70.330">
    <property type="match status" value="3"/>
</dbReference>
<dbReference type="GO" id="GO:0003723">
    <property type="term" value="F:RNA binding"/>
    <property type="evidence" value="ECO:0007669"/>
    <property type="project" value="UniProtKB-UniRule"/>
</dbReference>
<comment type="caution">
    <text evidence="5">The sequence shown here is derived from an EMBL/GenBank/DDBJ whole genome shotgun (WGS) entry which is preliminary data.</text>
</comment>
<evidence type="ECO:0000256" key="2">
    <source>
        <dbReference type="PROSITE-ProRule" id="PRU00176"/>
    </source>
</evidence>
<dbReference type="InterPro" id="IPR000504">
    <property type="entry name" value="RRM_dom"/>
</dbReference>
<accession>A0A835ZB66</accession>
<organism evidence="5 6">
    <name type="scientific">Tribonema minus</name>
    <dbReference type="NCBI Taxonomy" id="303371"/>
    <lineage>
        <taxon>Eukaryota</taxon>
        <taxon>Sar</taxon>
        <taxon>Stramenopiles</taxon>
        <taxon>Ochrophyta</taxon>
        <taxon>PX clade</taxon>
        <taxon>Xanthophyceae</taxon>
        <taxon>Tribonematales</taxon>
        <taxon>Tribonemataceae</taxon>
        <taxon>Tribonema</taxon>
    </lineage>
</organism>
<keyword evidence="6" id="KW-1185">Reference proteome</keyword>
<keyword evidence="1 2" id="KW-0694">RNA-binding</keyword>
<feature type="domain" description="RRM" evidence="4">
    <location>
        <begin position="101"/>
        <end position="191"/>
    </location>
</feature>
<proteinExistence type="predicted"/>
<dbReference type="InterPro" id="IPR035979">
    <property type="entry name" value="RBD_domain_sf"/>
</dbReference>
<dbReference type="CDD" id="cd12318">
    <property type="entry name" value="RRM5_RBM19_like"/>
    <property type="match status" value="1"/>
</dbReference>
<dbReference type="Proteomes" id="UP000664859">
    <property type="component" value="Unassembled WGS sequence"/>
</dbReference>
<evidence type="ECO:0000256" key="3">
    <source>
        <dbReference type="SAM" id="MobiDB-lite"/>
    </source>
</evidence>
<dbReference type="InterPro" id="IPR034423">
    <property type="entry name" value="RBM19_RRM5"/>
</dbReference>
<evidence type="ECO:0000313" key="6">
    <source>
        <dbReference type="Proteomes" id="UP000664859"/>
    </source>
</evidence>
<feature type="region of interest" description="Disordered" evidence="3">
    <location>
        <begin position="309"/>
        <end position="333"/>
    </location>
</feature>
<protein>
    <recommendedName>
        <fullName evidence="4">RRM domain-containing protein</fullName>
    </recommendedName>
</protein>